<gene>
    <name evidence="2" type="ORF">B5808_16525</name>
</gene>
<dbReference type="Proteomes" id="UP000192775">
    <property type="component" value="Chromosome"/>
</dbReference>
<evidence type="ECO:0000313" key="3">
    <source>
        <dbReference type="Proteomes" id="UP000192775"/>
    </source>
</evidence>
<evidence type="ECO:0000256" key="1">
    <source>
        <dbReference type="SAM" id="MobiDB-lite"/>
    </source>
</evidence>
<organism evidence="2 3">
    <name type="scientific">Cnuibacter physcomitrellae</name>
    <dbReference type="NCBI Taxonomy" id="1619308"/>
    <lineage>
        <taxon>Bacteria</taxon>
        <taxon>Bacillati</taxon>
        <taxon>Actinomycetota</taxon>
        <taxon>Actinomycetes</taxon>
        <taxon>Micrococcales</taxon>
        <taxon>Microbacteriaceae</taxon>
        <taxon>Cnuibacter</taxon>
    </lineage>
</organism>
<dbReference type="STRING" id="1619308.B5808_16525"/>
<dbReference type="KEGG" id="cphy:B5808_16525"/>
<proteinExistence type="predicted"/>
<keyword evidence="3" id="KW-1185">Reference proteome</keyword>
<dbReference type="AlphaFoldDB" id="A0A1X9LZG0"/>
<dbReference type="EMBL" id="CP020715">
    <property type="protein sequence ID" value="ARJ07450.1"/>
    <property type="molecule type" value="Genomic_DNA"/>
</dbReference>
<feature type="region of interest" description="Disordered" evidence="1">
    <location>
        <begin position="1"/>
        <end position="22"/>
    </location>
</feature>
<protein>
    <submittedName>
        <fullName evidence="2">Uncharacterized protein</fullName>
    </submittedName>
</protein>
<evidence type="ECO:0000313" key="2">
    <source>
        <dbReference type="EMBL" id="ARJ07450.1"/>
    </source>
</evidence>
<sequence length="73" mass="7917">MDPADVGTGDGGGAADQDTIEDVTDEVRDDIRQGRIEDDVSHVLEERLDEVGVHLRPEVVDDLAEDIENDVSS</sequence>
<name>A0A1X9LZG0_9MICO</name>
<accession>A0A1X9LZG0</accession>
<reference evidence="2 3" key="1">
    <citation type="submission" date="2017-04" db="EMBL/GenBank/DDBJ databases">
        <authorList>
            <person name="Afonso C.L."/>
            <person name="Miller P.J."/>
            <person name="Scott M.A."/>
            <person name="Spackman E."/>
            <person name="Goraichik I."/>
            <person name="Dimitrov K.M."/>
            <person name="Suarez D.L."/>
            <person name="Swayne D.E."/>
        </authorList>
    </citation>
    <scope>NUCLEOTIDE SEQUENCE [LARGE SCALE GENOMIC DNA]</scope>
    <source>
        <strain evidence="3">XA(T)</strain>
    </source>
</reference>